<dbReference type="EMBL" id="CAJNOC010003754">
    <property type="protein sequence ID" value="CAF0996417.1"/>
    <property type="molecule type" value="Genomic_DNA"/>
</dbReference>
<evidence type="ECO:0000313" key="2">
    <source>
        <dbReference type="EMBL" id="CAF0996417.1"/>
    </source>
</evidence>
<gene>
    <name evidence="2" type="ORF">OXX778_LOCUS16180</name>
</gene>
<feature type="domain" description="C2H2-type" evidence="1">
    <location>
        <begin position="37"/>
        <end position="60"/>
    </location>
</feature>
<organism evidence="2 3">
    <name type="scientific">Brachionus calyciflorus</name>
    <dbReference type="NCBI Taxonomy" id="104777"/>
    <lineage>
        <taxon>Eukaryota</taxon>
        <taxon>Metazoa</taxon>
        <taxon>Spiralia</taxon>
        <taxon>Gnathifera</taxon>
        <taxon>Rotifera</taxon>
        <taxon>Eurotatoria</taxon>
        <taxon>Monogononta</taxon>
        <taxon>Pseudotrocha</taxon>
        <taxon>Ploima</taxon>
        <taxon>Brachionidae</taxon>
        <taxon>Brachionus</taxon>
    </lineage>
</organism>
<dbReference type="PROSITE" id="PS00028">
    <property type="entry name" value="ZINC_FINGER_C2H2_1"/>
    <property type="match status" value="1"/>
</dbReference>
<dbReference type="PANTHER" id="PTHR31912">
    <property type="entry name" value="IP13529P"/>
    <property type="match status" value="1"/>
</dbReference>
<proteinExistence type="predicted"/>
<comment type="caution">
    <text evidence="2">The sequence shown here is derived from an EMBL/GenBank/DDBJ whole genome shotgun (WGS) entry which is preliminary data.</text>
</comment>
<keyword evidence="3" id="KW-1185">Reference proteome</keyword>
<dbReference type="SMART" id="SM00355">
    <property type="entry name" value="ZnF_C2H2"/>
    <property type="match status" value="4"/>
</dbReference>
<dbReference type="InterPro" id="IPR013087">
    <property type="entry name" value="Znf_C2H2_type"/>
</dbReference>
<dbReference type="OrthoDB" id="10044445at2759"/>
<name>A0A814GHC6_9BILA</name>
<evidence type="ECO:0000259" key="1">
    <source>
        <dbReference type="PROSITE" id="PS00028"/>
    </source>
</evidence>
<sequence>MLRCTFDKCLHQDQDSNRLILHVNTEHLNKRGEKIKCFYKECHAYFTNLRILKNHIKTKHERENISDDYFLCCDIEDCQKKWIENLGSLIIHYYTHFGNEKELKCLFKSCNFVSSSKASYKSYMSRSHTQKSYMNLREALVMRYHNFNELNESTNIQNENHNQDQSNEMNSFQNGQVLNLINKQINCSVDIIGKTKNSIQEFASNCYLKYHDRLLIPKSHCNEIMEDMNTLINLQYQLIDNITKVMTTNTNQRESLLINCVPNYLKSNAEPLIFNKNSCFFSKSSEYLREKYFVEPKEIELVTNDTSYKYQYIPINLTLKALMAHPQFFKIYFEKIYKNNEDEIERFNDTHSFKNNPLYQNAKDAFQIILYLDEFETSNPLGDNRKKYKMYAVYFKIGNLPYKYQSKSHYIQLAMLFNPELIKIFGFDRVLEPLILDLQRLEVYGIDLEVANAGFINIRGTLCFVVADNLAANGIGGFTECFSNRVQQFCRFCTGTKIDISSNLFDSECIKRDRENYQKSLISLYEGNRKFEDGIKQDSCLNKLKFFHVVDGLAPDLMHDLLEGVIPLNFRLLLRQLYTDKAYNNDQFYNDFCNFPYGRIDRKNKVPIHLFVTNPISTGNSMTMSATHMWTLIRIFPLITGDKFKDNKYFINFISLIEIFNILNQNCFNEKLITNLEKKIAIYLKQFKILYPHQNITPKQHFLIHYGRAIRTFGPPKTYSTMRFEAKHSYFKRVNQATHNHINLTYSLAMRHQRLQLYHLSSINYFSTLEYGQLQKINPDLLDFIKILISDDNIWTYNSIVINSIEYRIDDIIIKTLNQSIPCFSKIISIVKTQKYKALFIVQDFKTIEFCQFKMGYILENIETICTIIEADLIANPFPLDLYSHNEKLNQNIVVPKYPVL</sequence>
<evidence type="ECO:0000313" key="3">
    <source>
        <dbReference type="Proteomes" id="UP000663879"/>
    </source>
</evidence>
<reference evidence="2" key="1">
    <citation type="submission" date="2021-02" db="EMBL/GenBank/DDBJ databases">
        <authorList>
            <person name="Nowell W R."/>
        </authorList>
    </citation>
    <scope>NUCLEOTIDE SEQUENCE</scope>
    <source>
        <strain evidence="2">Ploen Becks lab</strain>
    </source>
</reference>
<dbReference type="AlphaFoldDB" id="A0A814GHC6"/>
<dbReference type="Proteomes" id="UP000663879">
    <property type="component" value="Unassembled WGS sequence"/>
</dbReference>
<accession>A0A814GHC6</accession>
<dbReference type="PANTHER" id="PTHR31912:SF34">
    <property type="entry name" value="NOTOCHORD-RELATED PROTEIN"/>
    <property type="match status" value="1"/>
</dbReference>
<protein>
    <recommendedName>
        <fullName evidence="1">C2H2-type domain-containing protein</fullName>
    </recommendedName>
</protein>